<comment type="cofactor">
    <cofactor evidence="1 7">
        <name>Zn(2+)</name>
        <dbReference type="ChEBI" id="CHEBI:29105"/>
    </cofactor>
</comment>
<evidence type="ECO:0000256" key="4">
    <source>
        <dbReference type="ARBA" id="ARBA00022833"/>
    </source>
</evidence>
<proteinExistence type="inferred from homology"/>
<evidence type="ECO:0000256" key="2">
    <source>
        <dbReference type="ARBA" id="ARBA00008072"/>
    </source>
</evidence>
<dbReference type="SUPFAM" id="SSF51735">
    <property type="entry name" value="NAD(P)-binding Rossmann-fold domains"/>
    <property type="match status" value="1"/>
</dbReference>
<protein>
    <submittedName>
        <fullName evidence="10">Alcohol dehydrogenase</fullName>
    </submittedName>
</protein>
<evidence type="ECO:0000313" key="10">
    <source>
        <dbReference type="EMBL" id="KAL2834378.1"/>
    </source>
</evidence>
<evidence type="ECO:0000256" key="1">
    <source>
        <dbReference type="ARBA" id="ARBA00001947"/>
    </source>
</evidence>
<dbReference type="PROSITE" id="PS00059">
    <property type="entry name" value="ADH_ZINC"/>
    <property type="match status" value="1"/>
</dbReference>
<accession>A0ABR4J2V7</accession>
<dbReference type="PANTHER" id="PTHR42813">
    <property type="entry name" value="ZINC-TYPE ALCOHOL DEHYDROGENASE-LIKE"/>
    <property type="match status" value="1"/>
</dbReference>
<keyword evidence="3 7" id="KW-0479">Metal-binding</keyword>
<evidence type="ECO:0000259" key="8">
    <source>
        <dbReference type="Pfam" id="PF00107"/>
    </source>
</evidence>
<dbReference type="Gene3D" id="3.90.180.10">
    <property type="entry name" value="Medium-chain alcohol dehydrogenases, catalytic domain"/>
    <property type="match status" value="1"/>
</dbReference>
<dbReference type="PANTHER" id="PTHR42813:SF3">
    <property type="entry name" value="GLUTATHIONE-INDEPENDENT FORMALDEHYDE DEHYDROGENASE"/>
    <property type="match status" value="1"/>
</dbReference>
<dbReference type="EMBL" id="JBFXLS010000002">
    <property type="protein sequence ID" value="KAL2834378.1"/>
    <property type="molecule type" value="Genomic_DNA"/>
</dbReference>
<reference evidence="10 11" key="1">
    <citation type="submission" date="2024-07" db="EMBL/GenBank/DDBJ databases">
        <title>Section-level genome sequencing and comparative genomics of Aspergillus sections Usti and Cavernicolus.</title>
        <authorList>
            <consortium name="Lawrence Berkeley National Laboratory"/>
            <person name="Nybo J.L."/>
            <person name="Vesth T.C."/>
            <person name="Theobald S."/>
            <person name="Frisvad J.C."/>
            <person name="Larsen T.O."/>
            <person name="Kjaerboelling I."/>
            <person name="Rothschild-Mancinelli K."/>
            <person name="Lyhne E.K."/>
            <person name="Kogle M.E."/>
            <person name="Barry K."/>
            <person name="Clum A."/>
            <person name="Na H."/>
            <person name="Ledsgaard L."/>
            <person name="Lin J."/>
            <person name="Lipzen A."/>
            <person name="Kuo A."/>
            <person name="Riley R."/>
            <person name="Mondo S."/>
            <person name="LaButti K."/>
            <person name="Haridas S."/>
            <person name="Pangalinan J."/>
            <person name="Salamov A.A."/>
            <person name="Simmons B.A."/>
            <person name="Magnuson J.K."/>
            <person name="Chen J."/>
            <person name="Drula E."/>
            <person name="Henrissat B."/>
            <person name="Wiebenga A."/>
            <person name="Lubbers R.J."/>
            <person name="Gomes A.C."/>
            <person name="Makela M.R."/>
            <person name="Stajich J."/>
            <person name="Grigoriev I.V."/>
            <person name="Mortensen U.H."/>
            <person name="De vries R.P."/>
            <person name="Baker S.E."/>
            <person name="Andersen M.R."/>
        </authorList>
    </citation>
    <scope>NUCLEOTIDE SEQUENCE [LARGE SCALE GENOMIC DNA]</scope>
    <source>
        <strain evidence="10 11">CBS 600.67</strain>
    </source>
</reference>
<comment type="similarity">
    <text evidence="2 7">Belongs to the zinc-containing alcohol dehydrogenase family.</text>
</comment>
<keyword evidence="6" id="KW-0520">NAD</keyword>
<dbReference type="CDD" id="cd08282">
    <property type="entry name" value="PFDH_like"/>
    <property type="match status" value="1"/>
</dbReference>
<evidence type="ECO:0000256" key="7">
    <source>
        <dbReference type="RuleBase" id="RU361277"/>
    </source>
</evidence>
<gene>
    <name evidence="10" type="ORF">BDW59DRAFT_178790</name>
</gene>
<comment type="caution">
    <text evidence="10">The sequence shown here is derived from an EMBL/GenBank/DDBJ whole genome shotgun (WGS) entry which is preliminary data.</text>
</comment>
<evidence type="ECO:0000256" key="5">
    <source>
        <dbReference type="ARBA" id="ARBA00023002"/>
    </source>
</evidence>
<dbReference type="Pfam" id="PF00107">
    <property type="entry name" value="ADH_zinc_N"/>
    <property type="match status" value="1"/>
</dbReference>
<evidence type="ECO:0000313" key="11">
    <source>
        <dbReference type="Proteomes" id="UP001610335"/>
    </source>
</evidence>
<dbReference type="Gene3D" id="3.40.50.720">
    <property type="entry name" value="NAD(P)-binding Rossmann-like Domain"/>
    <property type="match status" value="1"/>
</dbReference>
<dbReference type="InterPro" id="IPR013154">
    <property type="entry name" value="ADH-like_N"/>
</dbReference>
<evidence type="ECO:0000256" key="3">
    <source>
        <dbReference type="ARBA" id="ARBA00022723"/>
    </source>
</evidence>
<name>A0ABR4J2V7_9EURO</name>
<dbReference type="Pfam" id="PF08240">
    <property type="entry name" value="ADH_N"/>
    <property type="match status" value="1"/>
</dbReference>
<dbReference type="Proteomes" id="UP001610335">
    <property type="component" value="Unassembled WGS sequence"/>
</dbReference>
<organism evidence="10 11">
    <name type="scientific">Aspergillus cavernicola</name>
    <dbReference type="NCBI Taxonomy" id="176166"/>
    <lineage>
        <taxon>Eukaryota</taxon>
        <taxon>Fungi</taxon>
        <taxon>Dikarya</taxon>
        <taxon>Ascomycota</taxon>
        <taxon>Pezizomycotina</taxon>
        <taxon>Eurotiomycetes</taxon>
        <taxon>Eurotiomycetidae</taxon>
        <taxon>Eurotiales</taxon>
        <taxon>Aspergillaceae</taxon>
        <taxon>Aspergillus</taxon>
        <taxon>Aspergillus subgen. Nidulantes</taxon>
    </lineage>
</organism>
<sequence>MPLNATLTATMRAVAWFGQPYNVSVIDAPVPSIVNQTDAIVRITTSAICGSDLHFYHGYTGSPDIPWGLGHEAVGYVSEVGSAVSSLQLGDYVIIPDNGHDGHFGQQHPLSFGSGSPNYGGLQAEYARVPFADQTLIPIPFNNQTGNATKELDYLMVSDIFSTGWQALTYSGFEPGDTVAIFGAGPVGLMAAYSAMLRGAQRVYSIDQVPSRLDLAASIGAIPISFNNTSDPVAQILAQEPNGVTRAIDCVGFEAVNATGHREDGIVPRNLVAVAAQQGGIAIAGVYTGGENSTRGAPLADTIPAEVPISIASLWGKALTVGSGIVLPLEHAQALVDLVAADRATPSFVVSSVIDIESVPEYYRRYSEHLELKVVIRFP</sequence>
<keyword evidence="5" id="KW-0560">Oxidoreductase</keyword>
<dbReference type="InterPro" id="IPR002328">
    <property type="entry name" value="ADH_Zn_CS"/>
</dbReference>
<dbReference type="InterPro" id="IPR036291">
    <property type="entry name" value="NAD(P)-bd_dom_sf"/>
</dbReference>
<feature type="domain" description="Alcohol dehydrogenase-like C-terminal" evidence="8">
    <location>
        <begin position="186"/>
        <end position="257"/>
    </location>
</feature>
<keyword evidence="4 7" id="KW-0862">Zinc</keyword>
<evidence type="ECO:0000259" key="9">
    <source>
        <dbReference type="Pfam" id="PF08240"/>
    </source>
</evidence>
<keyword evidence="11" id="KW-1185">Reference proteome</keyword>
<dbReference type="SUPFAM" id="SSF50129">
    <property type="entry name" value="GroES-like"/>
    <property type="match status" value="1"/>
</dbReference>
<dbReference type="InterPro" id="IPR013149">
    <property type="entry name" value="ADH-like_C"/>
</dbReference>
<feature type="domain" description="Alcohol dehydrogenase-like N-terminal" evidence="9">
    <location>
        <begin position="36"/>
        <end position="140"/>
    </location>
</feature>
<evidence type="ECO:0000256" key="6">
    <source>
        <dbReference type="ARBA" id="ARBA00023027"/>
    </source>
</evidence>
<dbReference type="InterPro" id="IPR011032">
    <property type="entry name" value="GroES-like_sf"/>
</dbReference>